<keyword evidence="8" id="KW-1003">Cell membrane</keyword>
<evidence type="ECO:0000256" key="19">
    <source>
        <dbReference type="RuleBase" id="RU003750"/>
    </source>
</evidence>
<evidence type="ECO:0000256" key="11">
    <source>
        <dbReference type="ARBA" id="ARBA00022692"/>
    </source>
</evidence>
<dbReference type="UniPathway" id="UPA00084">
    <property type="reaction ID" value="UER00503"/>
</dbReference>
<dbReference type="InterPro" id="IPR000462">
    <property type="entry name" value="CDP-OH_P_trans"/>
</dbReference>
<evidence type="ECO:0000256" key="18">
    <source>
        <dbReference type="NCBIfam" id="TIGR00560"/>
    </source>
</evidence>
<evidence type="ECO:0000256" key="1">
    <source>
        <dbReference type="ARBA" id="ARBA00003973"/>
    </source>
</evidence>
<feature type="transmembrane region" description="Helical" evidence="20">
    <location>
        <begin position="72"/>
        <end position="97"/>
    </location>
</feature>
<dbReference type="InterPro" id="IPR043130">
    <property type="entry name" value="CDP-OH_PTrfase_TM_dom"/>
</dbReference>
<evidence type="ECO:0000256" key="12">
    <source>
        <dbReference type="ARBA" id="ARBA00022989"/>
    </source>
</evidence>
<dbReference type="PANTHER" id="PTHR14269">
    <property type="entry name" value="CDP-DIACYLGLYCEROL--GLYCEROL-3-PHOSPHATE 3-PHOSPHATIDYLTRANSFERASE-RELATED"/>
    <property type="match status" value="1"/>
</dbReference>
<keyword evidence="14 20" id="KW-0472">Membrane</keyword>
<dbReference type="Gene3D" id="1.20.120.1760">
    <property type="match status" value="1"/>
</dbReference>
<comment type="subcellular location">
    <subcellularLocation>
        <location evidence="2">Cell membrane</location>
        <topology evidence="2">Multi-pass membrane protein</topology>
    </subcellularLocation>
</comment>
<evidence type="ECO:0000256" key="10">
    <source>
        <dbReference type="ARBA" id="ARBA00022679"/>
    </source>
</evidence>
<dbReference type="GO" id="GO:0008444">
    <property type="term" value="F:CDP-diacylglycerol-glycerol-3-phosphate 3-phosphatidyltransferase activity"/>
    <property type="evidence" value="ECO:0007669"/>
    <property type="project" value="UniProtKB-UniRule"/>
</dbReference>
<evidence type="ECO:0000256" key="17">
    <source>
        <dbReference type="ARBA" id="ARBA00048586"/>
    </source>
</evidence>
<comment type="function">
    <text evidence="1">This protein catalyzes the committed step to the synthesis of the acidic phospholipids.</text>
</comment>
<evidence type="ECO:0000256" key="8">
    <source>
        <dbReference type="ARBA" id="ARBA00022475"/>
    </source>
</evidence>
<evidence type="ECO:0000256" key="5">
    <source>
        <dbReference type="ARBA" id="ARBA00010441"/>
    </source>
</evidence>
<name>A0A3E3DV20_9FIRM</name>
<feature type="transmembrane region" description="Helical" evidence="20">
    <location>
        <begin position="7"/>
        <end position="25"/>
    </location>
</feature>
<evidence type="ECO:0000313" key="22">
    <source>
        <dbReference type="Proteomes" id="UP000261212"/>
    </source>
</evidence>
<comment type="catalytic activity">
    <reaction evidence="17">
        <text>a CDP-1,2-diacyl-sn-glycerol + sn-glycerol 3-phosphate = a 1,2-diacyl-sn-glycero-3-phospho-(1'-sn-glycero-3'-phosphate) + CMP + H(+)</text>
        <dbReference type="Rhea" id="RHEA:12593"/>
        <dbReference type="ChEBI" id="CHEBI:15378"/>
        <dbReference type="ChEBI" id="CHEBI:57597"/>
        <dbReference type="ChEBI" id="CHEBI:58332"/>
        <dbReference type="ChEBI" id="CHEBI:60110"/>
        <dbReference type="ChEBI" id="CHEBI:60377"/>
        <dbReference type="EC" id="2.7.8.5"/>
    </reaction>
</comment>
<dbReference type="PROSITE" id="PS00379">
    <property type="entry name" value="CDP_ALCOHOL_P_TRANSF"/>
    <property type="match status" value="1"/>
</dbReference>
<sequence length="179" mass="19737">MNLANKITLFRVIMIPVYVVLMIMTNIPNNYLIAGIVFIIASISDFVDGQIARKCNMVTDFGKFVDPLADKLLVMAAMLCFVEINFIPAWVVITILAREFIVTGLRTLAASNGVVIAADKIGKLKTTTQMIALVLMHFSGLSETIYTVSIVLMYAALILTIVSGVNYLILNKNLFNVKE</sequence>
<keyword evidence="15" id="KW-0594">Phospholipid biosynthesis</keyword>
<keyword evidence="12 20" id="KW-1133">Transmembrane helix</keyword>
<evidence type="ECO:0000256" key="13">
    <source>
        <dbReference type="ARBA" id="ARBA00023098"/>
    </source>
</evidence>
<evidence type="ECO:0000256" key="7">
    <source>
        <dbReference type="ARBA" id="ARBA00014944"/>
    </source>
</evidence>
<comment type="caution">
    <text evidence="21">The sequence shown here is derived from an EMBL/GenBank/DDBJ whole genome shotgun (WGS) entry which is preliminary data.</text>
</comment>
<evidence type="ECO:0000256" key="6">
    <source>
        <dbReference type="ARBA" id="ARBA00013170"/>
    </source>
</evidence>
<dbReference type="Proteomes" id="UP000261212">
    <property type="component" value="Unassembled WGS sequence"/>
</dbReference>
<dbReference type="EMBL" id="QUSM01000008">
    <property type="protein sequence ID" value="RGD73081.1"/>
    <property type="molecule type" value="Genomic_DNA"/>
</dbReference>
<dbReference type="GO" id="GO:0005886">
    <property type="term" value="C:plasma membrane"/>
    <property type="evidence" value="ECO:0007669"/>
    <property type="project" value="UniProtKB-SubCell"/>
</dbReference>
<evidence type="ECO:0000256" key="3">
    <source>
        <dbReference type="ARBA" id="ARBA00005042"/>
    </source>
</evidence>
<dbReference type="AlphaFoldDB" id="A0A3E3DV20"/>
<dbReference type="NCBIfam" id="TIGR00560">
    <property type="entry name" value="pgsA"/>
    <property type="match status" value="1"/>
</dbReference>
<keyword evidence="16" id="KW-1208">Phospholipid metabolism</keyword>
<dbReference type="Pfam" id="PF01066">
    <property type="entry name" value="CDP-OH_P_transf"/>
    <property type="match status" value="1"/>
</dbReference>
<feature type="transmembrane region" description="Helical" evidence="20">
    <location>
        <begin position="31"/>
        <end position="51"/>
    </location>
</feature>
<dbReference type="FunFam" id="1.20.120.1760:FF:000004">
    <property type="entry name" value="CDP-diacylglycerol--glycerol-3-phosphate 3-phosphatidyltransferase"/>
    <property type="match status" value="1"/>
</dbReference>
<comment type="similarity">
    <text evidence="5 19">Belongs to the CDP-alcohol phosphatidyltransferase class-I family.</text>
</comment>
<comment type="pathway">
    <text evidence="4">Lipid metabolism.</text>
</comment>
<dbReference type="GeneID" id="98001073"/>
<evidence type="ECO:0000256" key="16">
    <source>
        <dbReference type="ARBA" id="ARBA00023264"/>
    </source>
</evidence>
<dbReference type="InterPro" id="IPR050324">
    <property type="entry name" value="CDP-alcohol_PTase-I"/>
</dbReference>
<keyword evidence="10 19" id="KW-0808">Transferase</keyword>
<keyword evidence="13" id="KW-0443">Lipid metabolism</keyword>
<dbReference type="PIRSF" id="PIRSF000847">
    <property type="entry name" value="Phos_ph_gly_syn"/>
    <property type="match status" value="1"/>
</dbReference>
<accession>A0A3E3DV20</accession>
<evidence type="ECO:0000256" key="14">
    <source>
        <dbReference type="ARBA" id="ARBA00023136"/>
    </source>
</evidence>
<comment type="pathway">
    <text evidence="3">Phospholipid metabolism; phosphatidylglycerol biosynthesis; phosphatidylglycerol from CDP-diacylglycerol: step 1/2.</text>
</comment>
<evidence type="ECO:0000256" key="2">
    <source>
        <dbReference type="ARBA" id="ARBA00004651"/>
    </source>
</evidence>
<dbReference type="InterPro" id="IPR004570">
    <property type="entry name" value="Phosphatidylglycerol_P_synth"/>
</dbReference>
<dbReference type="EC" id="2.7.8.5" evidence="6 18"/>
<evidence type="ECO:0000256" key="20">
    <source>
        <dbReference type="SAM" id="Phobius"/>
    </source>
</evidence>
<proteinExistence type="inferred from homology"/>
<evidence type="ECO:0000256" key="15">
    <source>
        <dbReference type="ARBA" id="ARBA00023209"/>
    </source>
</evidence>
<keyword evidence="11 20" id="KW-0812">Transmembrane</keyword>
<dbReference type="GO" id="GO:0006655">
    <property type="term" value="P:phosphatidylglycerol biosynthetic process"/>
    <property type="evidence" value="ECO:0007669"/>
    <property type="project" value="UniProtKB-UniPathway"/>
</dbReference>
<reference evidence="21 22" key="1">
    <citation type="submission" date="2018-08" db="EMBL/GenBank/DDBJ databases">
        <title>A genome reference for cultivated species of the human gut microbiota.</title>
        <authorList>
            <person name="Zou Y."/>
            <person name="Xue W."/>
            <person name="Luo G."/>
        </authorList>
    </citation>
    <scope>NUCLEOTIDE SEQUENCE [LARGE SCALE GENOMIC DNA]</scope>
    <source>
        <strain evidence="21 22">AM25-6</strain>
    </source>
</reference>
<dbReference type="InterPro" id="IPR048254">
    <property type="entry name" value="CDP_ALCOHOL_P_TRANSF_CS"/>
</dbReference>
<dbReference type="RefSeq" id="WP_007050794.1">
    <property type="nucleotide sequence ID" value="NZ_CABKNJ010000001.1"/>
</dbReference>
<feature type="transmembrane region" description="Helical" evidence="20">
    <location>
        <begin position="145"/>
        <end position="170"/>
    </location>
</feature>
<evidence type="ECO:0000256" key="4">
    <source>
        <dbReference type="ARBA" id="ARBA00005189"/>
    </source>
</evidence>
<evidence type="ECO:0000256" key="9">
    <source>
        <dbReference type="ARBA" id="ARBA00022516"/>
    </source>
</evidence>
<keyword evidence="9" id="KW-0444">Lipid biosynthesis</keyword>
<dbReference type="PANTHER" id="PTHR14269:SF62">
    <property type="entry name" value="CDP-DIACYLGLYCEROL--GLYCEROL-3-PHOSPHATE 3-PHOSPHATIDYLTRANSFERASE 1, CHLOROPLASTIC"/>
    <property type="match status" value="1"/>
</dbReference>
<gene>
    <name evidence="21" type="primary">pgsA</name>
    <name evidence="21" type="ORF">DW687_11520</name>
</gene>
<organism evidence="21 22">
    <name type="scientific">Anaerofustis stercorihominis</name>
    <dbReference type="NCBI Taxonomy" id="214853"/>
    <lineage>
        <taxon>Bacteria</taxon>
        <taxon>Bacillati</taxon>
        <taxon>Bacillota</taxon>
        <taxon>Clostridia</taxon>
        <taxon>Eubacteriales</taxon>
        <taxon>Eubacteriaceae</taxon>
        <taxon>Anaerofustis</taxon>
    </lineage>
</organism>
<protein>
    <recommendedName>
        <fullName evidence="7 18">CDP-diacylglycerol--glycerol-3-phosphate 3-phosphatidyltransferase</fullName>
        <ecNumber evidence="6 18">2.7.8.5</ecNumber>
    </recommendedName>
</protein>
<evidence type="ECO:0000313" key="21">
    <source>
        <dbReference type="EMBL" id="RGD73081.1"/>
    </source>
</evidence>